<sequence length="109" mass="11418">MIALGLLLALATGGFAAIAVAENFRGGSEYAVEVFGNQIATLSPPGLFLSGAALALIFCLGLAMIAAGLKHRRRVRKALASAPVTGEPGAERPLPPQPVHRRRRHIFGH</sequence>
<dbReference type="EMBL" id="BJND01000004">
    <property type="protein sequence ID" value="GEC02669.1"/>
    <property type="molecule type" value="Genomic_DNA"/>
</dbReference>
<keyword evidence="4" id="KW-1185">Reference proteome</keyword>
<feature type="transmembrane region" description="Helical" evidence="2">
    <location>
        <begin position="45"/>
        <end position="69"/>
    </location>
</feature>
<gene>
    <name evidence="3" type="ORF">SSP24_03240</name>
</gene>
<feature type="region of interest" description="Disordered" evidence="1">
    <location>
        <begin position="80"/>
        <end position="109"/>
    </location>
</feature>
<name>A0A4Y3VAE8_9ACTN</name>
<proteinExistence type="predicted"/>
<evidence type="ECO:0008006" key="5">
    <source>
        <dbReference type="Google" id="ProtNLM"/>
    </source>
</evidence>
<accession>A0A4Y3VAE8</accession>
<keyword evidence="2" id="KW-0472">Membrane</keyword>
<protein>
    <recommendedName>
        <fullName evidence="5">Lipopolysaccharide assembly protein A domain-containing protein</fullName>
    </recommendedName>
</protein>
<organism evidence="3 4">
    <name type="scientific">Streptomyces spinoverrucosus</name>
    <dbReference type="NCBI Taxonomy" id="284043"/>
    <lineage>
        <taxon>Bacteria</taxon>
        <taxon>Bacillati</taxon>
        <taxon>Actinomycetota</taxon>
        <taxon>Actinomycetes</taxon>
        <taxon>Kitasatosporales</taxon>
        <taxon>Streptomycetaceae</taxon>
        <taxon>Streptomyces</taxon>
    </lineage>
</organism>
<evidence type="ECO:0000256" key="2">
    <source>
        <dbReference type="SAM" id="Phobius"/>
    </source>
</evidence>
<evidence type="ECO:0000256" key="1">
    <source>
        <dbReference type="SAM" id="MobiDB-lite"/>
    </source>
</evidence>
<comment type="caution">
    <text evidence="3">The sequence shown here is derived from an EMBL/GenBank/DDBJ whole genome shotgun (WGS) entry which is preliminary data.</text>
</comment>
<keyword evidence="2" id="KW-1133">Transmembrane helix</keyword>
<keyword evidence="2" id="KW-0812">Transmembrane</keyword>
<evidence type="ECO:0000313" key="4">
    <source>
        <dbReference type="Proteomes" id="UP000317881"/>
    </source>
</evidence>
<reference evidence="3 4" key="1">
    <citation type="submission" date="2019-06" db="EMBL/GenBank/DDBJ databases">
        <title>Whole genome shotgun sequence of Streptomyces spinoverrucosus NBRC 14228.</title>
        <authorList>
            <person name="Hosoyama A."/>
            <person name="Uohara A."/>
            <person name="Ohji S."/>
            <person name="Ichikawa N."/>
        </authorList>
    </citation>
    <scope>NUCLEOTIDE SEQUENCE [LARGE SCALE GENOMIC DNA]</scope>
    <source>
        <strain evidence="3 4">NBRC 14228</strain>
    </source>
</reference>
<evidence type="ECO:0000313" key="3">
    <source>
        <dbReference type="EMBL" id="GEC02669.1"/>
    </source>
</evidence>
<dbReference type="Proteomes" id="UP000317881">
    <property type="component" value="Unassembled WGS sequence"/>
</dbReference>
<dbReference type="AlphaFoldDB" id="A0A4Y3VAE8"/>
<feature type="compositionally biased region" description="Basic residues" evidence="1">
    <location>
        <begin position="99"/>
        <end position="109"/>
    </location>
</feature>
<dbReference type="RefSeq" id="WP_174864563.1">
    <property type="nucleotide sequence ID" value="NZ_BJND01000004.1"/>
</dbReference>